<comment type="caution">
    <text evidence="2">The sequence shown here is derived from an EMBL/GenBank/DDBJ whole genome shotgun (WGS) entry which is preliminary data.</text>
</comment>
<dbReference type="PANTHER" id="PTHR42702:SF1">
    <property type="entry name" value="REGULATORY PROTEIN FOR BETA-LACTAMASE"/>
    <property type="match status" value="1"/>
</dbReference>
<evidence type="ECO:0000259" key="1">
    <source>
        <dbReference type="Pfam" id="PF03819"/>
    </source>
</evidence>
<sequence>MQPLALDATLTDLQRYVADMETERGFTSHSVHEQTWRLMEEAGELARAVRKNNGHRSQDGDLVGSIDEELADILIFACSIANRLDINLTQAIRDKEAFNETRTWH</sequence>
<dbReference type="Proteomes" id="UP000604475">
    <property type="component" value="Unassembled WGS sequence"/>
</dbReference>
<dbReference type="EMBL" id="JAEACQ010000164">
    <property type="protein sequence ID" value="MBL7627821.1"/>
    <property type="molecule type" value="Genomic_DNA"/>
</dbReference>
<dbReference type="Gene3D" id="1.10.287.1080">
    <property type="entry name" value="MazG-like"/>
    <property type="match status" value="1"/>
</dbReference>
<dbReference type="PIRSF" id="PIRSF036521">
    <property type="entry name" value="UCP036521_pph"/>
    <property type="match status" value="1"/>
</dbReference>
<evidence type="ECO:0000313" key="2">
    <source>
        <dbReference type="EMBL" id="MBL7627821.1"/>
    </source>
</evidence>
<keyword evidence="3" id="KW-1185">Reference proteome</keyword>
<organism evidence="2 3">
    <name type="scientific">Frankia nepalensis</name>
    <dbReference type="NCBI Taxonomy" id="1836974"/>
    <lineage>
        <taxon>Bacteria</taxon>
        <taxon>Bacillati</taxon>
        <taxon>Actinomycetota</taxon>
        <taxon>Actinomycetes</taxon>
        <taxon>Frankiales</taxon>
        <taxon>Frankiaceae</taxon>
        <taxon>Frankia</taxon>
    </lineage>
</organism>
<dbReference type="InterPro" id="IPR011411">
    <property type="entry name" value="MazG-related_YvdC"/>
</dbReference>
<proteinExistence type="predicted"/>
<feature type="domain" description="NTP pyrophosphohydrolase MazG-like" evidence="1">
    <location>
        <begin position="36"/>
        <end position="93"/>
    </location>
</feature>
<dbReference type="PANTHER" id="PTHR42702">
    <property type="entry name" value="NUCLEOTIDE PYROPHOSPHOHYDROLASE"/>
    <property type="match status" value="1"/>
</dbReference>
<dbReference type="SUPFAM" id="SSF101386">
    <property type="entry name" value="all-alpha NTP pyrophosphatases"/>
    <property type="match status" value="1"/>
</dbReference>
<dbReference type="InterPro" id="IPR004518">
    <property type="entry name" value="MazG-like_dom"/>
</dbReference>
<name>A0A937RKY0_9ACTN</name>
<reference evidence="2" key="1">
    <citation type="submission" date="2020-12" db="EMBL/GenBank/DDBJ databases">
        <title>Genomic characterization of non-nitrogen-fixing Frankia strains.</title>
        <authorList>
            <person name="Carlos-Shanley C."/>
            <person name="Guerra T."/>
            <person name="Hahn D."/>
        </authorList>
    </citation>
    <scope>NUCLEOTIDE SEQUENCE</scope>
    <source>
        <strain evidence="2">CN6</strain>
    </source>
</reference>
<evidence type="ECO:0000313" key="3">
    <source>
        <dbReference type="Proteomes" id="UP000604475"/>
    </source>
</evidence>
<protein>
    <submittedName>
        <fullName evidence="2">Pyrophosphohydrolase</fullName>
    </submittedName>
</protein>
<accession>A0A937RKY0</accession>
<dbReference type="RefSeq" id="WP_202999817.1">
    <property type="nucleotide sequence ID" value="NZ_JADWYU010000130.1"/>
</dbReference>
<gene>
    <name evidence="2" type="ORF">I7412_11690</name>
</gene>
<dbReference type="AlphaFoldDB" id="A0A937RKY0"/>
<dbReference type="Pfam" id="PF03819">
    <property type="entry name" value="MazG"/>
    <property type="match status" value="1"/>
</dbReference>